<dbReference type="GeneID" id="66213479"/>
<sequence length="134" mass="15117">MKAPKGNATVTSSNAHIANEKAHIVNSLNFDKIQKIKINPDLYKKIEKVADKRKVVLADIARSALDFYLNNPSAPYSEELSKGNSKQLIYTINHLYDVKINSFKAVHGINRSDQIRQALSAWLINENLLKLDEN</sequence>
<geneLocation type="plasmid" evidence="1">
    <name>pNDM-AP</name>
</geneLocation>
<evidence type="ECO:0000313" key="1">
    <source>
        <dbReference type="EMBL" id="AIU93412.1"/>
    </source>
</evidence>
<dbReference type="EMBL" id="KJ003839">
    <property type="protein sequence ID" value="AIU93412.1"/>
    <property type="molecule type" value="Genomic_DNA"/>
</dbReference>
<dbReference type="RefSeq" id="WP_005000449.1">
    <property type="nucleotide sequence ID" value="NZ_CAKNBO010000043.1"/>
</dbReference>
<name>A0A097SPG5_ACIPI</name>
<reference evidence="1" key="1">
    <citation type="submission" date="2013-12" db="EMBL/GenBank/DDBJ databases">
        <title>Acinetobacter pitti plasmid metallo-beta-lactamase NDM-1 gene, complete sequence.</title>
        <authorList>
            <person name="Fu Y."/>
            <person name="Jiang Y."/>
            <person name="Yu Y."/>
        </authorList>
    </citation>
    <scope>NUCLEOTIDE SEQUENCE</scope>
    <source>
        <strain evidence="1">Acinetobacter pitti</strain>
        <plasmid evidence="1">pNDM-AP</plasmid>
    </source>
</reference>
<keyword evidence="1" id="KW-0614">Plasmid</keyword>
<gene>
    <name evidence="1" type="ORF">ABC8415_0008</name>
</gene>
<protein>
    <submittedName>
        <fullName evidence="1">Uncharacterized protein</fullName>
    </submittedName>
</protein>
<accession>A0A097SPG5</accession>
<dbReference type="AlphaFoldDB" id="A0A097SPG5"/>
<proteinExistence type="predicted"/>
<organism evidence="1">
    <name type="scientific">Acinetobacter pittii</name>
    <name type="common">Acinetobacter genomosp. 3</name>
    <dbReference type="NCBI Taxonomy" id="48296"/>
    <lineage>
        <taxon>Bacteria</taxon>
        <taxon>Pseudomonadati</taxon>
        <taxon>Pseudomonadota</taxon>
        <taxon>Gammaproteobacteria</taxon>
        <taxon>Moraxellales</taxon>
        <taxon>Moraxellaceae</taxon>
        <taxon>Acinetobacter</taxon>
        <taxon>Acinetobacter calcoaceticus/baumannii complex</taxon>
    </lineage>
</organism>